<accession>A0A7W7WXT7</accession>
<feature type="transmembrane region" description="Helical" evidence="1">
    <location>
        <begin position="99"/>
        <end position="117"/>
    </location>
</feature>
<protein>
    <submittedName>
        <fullName evidence="2">Uncharacterized protein</fullName>
    </submittedName>
</protein>
<keyword evidence="3" id="KW-1185">Reference proteome</keyword>
<evidence type="ECO:0000313" key="2">
    <source>
        <dbReference type="EMBL" id="MBB4967789.1"/>
    </source>
</evidence>
<name>A0A7W7WXT7_9PSEU</name>
<gene>
    <name evidence="2" type="ORF">F4559_005148</name>
</gene>
<feature type="transmembrane region" description="Helical" evidence="1">
    <location>
        <begin position="123"/>
        <end position="142"/>
    </location>
</feature>
<feature type="transmembrane region" description="Helical" evidence="1">
    <location>
        <begin position="21"/>
        <end position="39"/>
    </location>
</feature>
<sequence>MKEHRRELVRLCRVAIDRPRPQLVVAVLVSTWSLGWVVGQVRSHPSPLDVLAAPLEWAAVPTGWLAAVDAWLTGRTAFLAVAGGLLWAMTTPRRQGGAVLGWIAVMLAAESVGYGAVHRALLTLAVFLFVLVVLSVPGRRAFVVDRIALIPGDVLRAAATALALAAVVPLLAPGLLVAALLGPYVTRPPRARVVEVNGRSRNGVVPAGETRPVPVPRSAE</sequence>
<keyword evidence="1" id="KW-1133">Transmembrane helix</keyword>
<organism evidence="2 3">
    <name type="scientific">Saccharothrix violaceirubra</name>
    <dbReference type="NCBI Taxonomy" id="413306"/>
    <lineage>
        <taxon>Bacteria</taxon>
        <taxon>Bacillati</taxon>
        <taxon>Actinomycetota</taxon>
        <taxon>Actinomycetes</taxon>
        <taxon>Pseudonocardiales</taxon>
        <taxon>Pseudonocardiaceae</taxon>
        <taxon>Saccharothrix</taxon>
    </lineage>
</organism>
<dbReference type="AlphaFoldDB" id="A0A7W7WXT7"/>
<keyword evidence="1" id="KW-0472">Membrane</keyword>
<feature type="transmembrane region" description="Helical" evidence="1">
    <location>
        <begin position="154"/>
        <end position="181"/>
    </location>
</feature>
<proteinExistence type="predicted"/>
<reference evidence="2 3" key="1">
    <citation type="submission" date="2020-08" db="EMBL/GenBank/DDBJ databases">
        <title>Sequencing the genomes of 1000 actinobacteria strains.</title>
        <authorList>
            <person name="Klenk H.-P."/>
        </authorList>
    </citation>
    <scope>NUCLEOTIDE SEQUENCE [LARGE SCALE GENOMIC DNA]</scope>
    <source>
        <strain evidence="2 3">DSM 45084</strain>
    </source>
</reference>
<dbReference type="EMBL" id="JACHJS010000001">
    <property type="protein sequence ID" value="MBB4967789.1"/>
    <property type="molecule type" value="Genomic_DNA"/>
</dbReference>
<comment type="caution">
    <text evidence="2">The sequence shown here is derived from an EMBL/GenBank/DDBJ whole genome shotgun (WGS) entry which is preliminary data.</text>
</comment>
<feature type="transmembrane region" description="Helical" evidence="1">
    <location>
        <begin position="64"/>
        <end position="87"/>
    </location>
</feature>
<dbReference type="RefSeq" id="WP_184672769.1">
    <property type="nucleotide sequence ID" value="NZ_BAABAI010000032.1"/>
</dbReference>
<evidence type="ECO:0000256" key="1">
    <source>
        <dbReference type="SAM" id="Phobius"/>
    </source>
</evidence>
<evidence type="ECO:0000313" key="3">
    <source>
        <dbReference type="Proteomes" id="UP000542674"/>
    </source>
</evidence>
<keyword evidence="1" id="KW-0812">Transmembrane</keyword>
<dbReference type="Proteomes" id="UP000542674">
    <property type="component" value="Unassembled WGS sequence"/>
</dbReference>